<evidence type="ECO:0000313" key="2">
    <source>
        <dbReference type="Proteomes" id="UP000008065"/>
    </source>
</evidence>
<keyword evidence="2" id="KW-1185">Reference proteome</keyword>
<accession>F8MPZ2</accession>
<proteinExistence type="predicted"/>
<dbReference type="HOGENOM" id="CLU_2794568_0_0_1"/>
<dbReference type="KEGG" id="nte:NEUTE1DRAFT117321"/>
<sequence>MWGRIFSCLSVALSAPSDLCLVSHAQERIPTCTSSSRITSTDYVEPRSATYRQRVIGLCVIEIPGQAH</sequence>
<dbReference type="VEuPathDB" id="FungiDB:NEUTE1DRAFT_117321"/>
<name>F8MPZ2_NEUT8</name>
<evidence type="ECO:0000313" key="1">
    <source>
        <dbReference type="EMBL" id="EGO56422.1"/>
    </source>
</evidence>
<gene>
    <name evidence="1" type="ORF">NEUTE1DRAFT_117321</name>
</gene>
<dbReference type="Proteomes" id="UP000008065">
    <property type="component" value="Unassembled WGS sequence"/>
</dbReference>
<dbReference type="EMBL" id="GL891305">
    <property type="protein sequence ID" value="EGO56422.1"/>
    <property type="molecule type" value="Genomic_DNA"/>
</dbReference>
<organism evidence="1 2">
    <name type="scientific">Neurospora tetrasperma (strain FGSC 2508 / ATCC MYA-4615 / P0657)</name>
    <dbReference type="NCBI Taxonomy" id="510951"/>
    <lineage>
        <taxon>Eukaryota</taxon>
        <taxon>Fungi</taxon>
        <taxon>Dikarya</taxon>
        <taxon>Ascomycota</taxon>
        <taxon>Pezizomycotina</taxon>
        <taxon>Sordariomycetes</taxon>
        <taxon>Sordariomycetidae</taxon>
        <taxon>Sordariales</taxon>
        <taxon>Sordariaceae</taxon>
        <taxon>Neurospora</taxon>
    </lineage>
</organism>
<dbReference type="GeneID" id="20823267"/>
<dbReference type="RefSeq" id="XP_009852020.1">
    <property type="nucleotide sequence ID" value="XM_009853718.1"/>
</dbReference>
<reference evidence="2" key="1">
    <citation type="journal article" date="2011" name="Genetics">
        <title>Massive changes in genome architecture accompany the transition to self-fertility in the filamentous fungus Neurospora tetrasperma.</title>
        <authorList>
            <person name="Ellison C.E."/>
            <person name="Stajich J.E."/>
            <person name="Jacobson D.J."/>
            <person name="Natvig D.O."/>
            <person name="Lapidus A."/>
            <person name="Foster B."/>
            <person name="Aerts A."/>
            <person name="Riley R."/>
            <person name="Lindquist E.A."/>
            <person name="Grigoriev I.V."/>
            <person name="Taylor J.W."/>
        </authorList>
    </citation>
    <scope>NUCLEOTIDE SEQUENCE [LARGE SCALE GENOMIC DNA]</scope>
    <source>
        <strain evidence="2">FGSC 2508 / P0657</strain>
    </source>
</reference>
<protein>
    <submittedName>
        <fullName evidence="1">Uncharacterized protein</fullName>
    </submittedName>
</protein>
<dbReference type="AlphaFoldDB" id="F8MPZ2"/>